<dbReference type="Pfam" id="PF01494">
    <property type="entry name" value="FAD_binding_3"/>
    <property type="match status" value="1"/>
</dbReference>
<dbReference type="InterPro" id="IPR036188">
    <property type="entry name" value="FAD/NAD-bd_sf"/>
</dbReference>
<feature type="domain" description="FAD-binding" evidence="9">
    <location>
        <begin position="8"/>
        <end position="327"/>
    </location>
</feature>
<dbReference type="InterPro" id="IPR002938">
    <property type="entry name" value="FAD-bd"/>
</dbReference>
<feature type="transmembrane region" description="Helical" evidence="8">
    <location>
        <begin position="12"/>
        <end position="31"/>
    </location>
</feature>
<dbReference type="PROSITE" id="PS51257">
    <property type="entry name" value="PROKAR_LIPOPROTEIN"/>
    <property type="match status" value="1"/>
</dbReference>
<dbReference type="EMBL" id="SNZJ01000015">
    <property type="protein sequence ID" value="TDR51836.1"/>
    <property type="molecule type" value="Genomic_DNA"/>
</dbReference>
<keyword evidence="8" id="KW-1133">Transmembrane helix</keyword>
<organism evidence="10 11">
    <name type="scientific">Halomonas ventosae</name>
    <dbReference type="NCBI Taxonomy" id="229007"/>
    <lineage>
        <taxon>Bacteria</taxon>
        <taxon>Pseudomonadati</taxon>
        <taxon>Pseudomonadota</taxon>
        <taxon>Gammaproteobacteria</taxon>
        <taxon>Oceanospirillales</taxon>
        <taxon>Halomonadaceae</taxon>
        <taxon>Halomonas</taxon>
    </lineage>
</organism>
<dbReference type="NCBIfam" id="TIGR01988">
    <property type="entry name" value="Ubi-OHases"/>
    <property type="match status" value="1"/>
</dbReference>
<dbReference type="PANTHER" id="PTHR43876:SF8">
    <property type="entry name" value="2-OCTAPRENYL-6-METHOXYPHENOL HYDROXYLASE"/>
    <property type="match status" value="1"/>
</dbReference>
<keyword evidence="7" id="KW-0503">Monooxygenase</keyword>
<protein>
    <submittedName>
        <fullName evidence="10">2-octaprenyl-6-methoxyphenol hydroxylase /2-octaprenyl-3-methyl-6-methoxy-1,4-benzoquinol hydroxylase</fullName>
    </submittedName>
</protein>
<keyword evidence="8" id="KW-0472">Membrane</keyword>
<reference evidence="10 11" key="1">
    <citation type="submission" date="2019-03" db="EMBL/GenBank/DDBJ databases">
        <title>Genomic Encyclopedia of Type Strains, Phase III (KMG-III): the genomes of soil and plant-associated and newly described type strains.</title>
        <authorList>
            <person name="Whitman W."/>
        </authorList>
    </citation>
    <scope>NUCLEOTIDE SEQUENCE [LARGE SCALE GENOMIC DNA]</scope>
    <source>
        <strain evidence="10 11">CECT 5797</strain>
    </source>
</reference>
<evidence type="ECO:0000256" key="4">
    <source>
        <dbReference type="ARBA" id="ARBA00022630"/>
    </source>
</evidence>
<dbReference type="InterPro" id="IPR051205">
    <property type="entry name" value="UbiH/COQ6_monooxygenase"/>
</dbReference>
<dbReference type="Proteomes" id="UP000295212">
    <property type="component" value="Unassembled WGS sequence"/>
</dbReference>
<dbReference type="Gene3D" id="3.50.50.60">
    <property type="entry name" value="FAD/NAD(P)-binding domain"/>
    <property type="match status" value="2"/>
</dbReference>
<keyword evidence="5" id="KW-0274">FAD</keyword>
<keyword evidence="4" id="KW-0285">Flavoprotein</keyword>
<comment type="caution">
    <text evidence="10">The sequence shown here is derived from an EMBL/GenBank/DDBJ whole genome shotgun (WGS) entry which is preliminary data.</text>
</comment>
<dbReference type="AlphaFoldDB" id="A0A4V3DPD1"/>
<sequence length="403" mass="43302">MTPKHDEKVDIAIIGGGLVGASLGCALAALVEGARLRVAVIEAAPLLPQRAEPWQPSFDARASAIAGGSARHFASLGVWERMAEMAAPIRTIHVSERGRLGVTRLRAAELGVEALGHVIPNAWMGRVLHGRLSELPLAWHCPARVEAIHPVAEGHRLQLSDGSELEAGLTVLADGGRSGLKERLGIESHERPYDQVALIASVEVSRPHEGVAYERFTPAGPIALLPLQGQAMELVWTHERGQEERRLALSDGDFLAELQQAFGDRAGHFRRVGRRHAYPLSLITARETARPGLAVLGNAAHALHPVAGQGFNLALRGVMDLVAAIETGIERDQRPGSSAVLQDFEARRDADRGNVIRFSDGLIRLFGLDLPLLSHARAAGLVGLNLTGPLRRGLARRAMGLER</sequence>
<accession>A0A4V3DPD1</accession>
<dbReference type="InterPro" id="IPR010971">
    <property type="entry name" value="UbiH/COQ6"/>
</dbReference>
<dbReference type="SUPFAM" id="SSF51905">
    <property type="entry name" value="FAD/NAD(P)-binding domain"/>
    <property type="match status" value="1"/>
</dbReference>
<dbReference type="PANTHER" id="PTHR43876">
    <property type="entry name" value="UBIQUINONE BIOSYNTHESIS MONOOXYGENASE COQ6, MITOCHONDRIAL"/>
    <property type="match status" value="1"/>
</dbReference>
<dbReference type="GO" id="GO:0006744">
    <property type="term" value="P:ubiquinone biosynthetic process"/>
    <property type="evidence" value="ECO:0007669"/>
    <property type="project" value="UniProtKB-UniPathway"/>
</dbReference>
<dbReference type="PRINTS" id="PR00420">
    <property type="entry name" value="RNGMNOXGNASE"/>
</dbReference>
<evidence type="ECO:0000256" key="3">
    <source>
        <dbReference type="ARBA" id="ARBA00005349"/>
    </source>
</evidence>
<evidence type="ECO:0000259" key="9">
    <source>
        <dbReference type="Pfam" id="PF01494"/>
    </source>
</evidence>
<dbReference type="NCBIfam" id="NF004356">
    <property type="entry name" value="PRK05732.1"/>
    <property type="match status" value="1"/>
</dbReference>
<evidence type="ECO:0000256" key="8">
    <source>
        <dbReference type="SAM" id="Phobius"/>
    </source>
</evidence>
<evidence type="ECO:0000313" key="11">
    <source>
        <dbReference type="Proteomes" id="UP000295212"/>
    </source>
</evidence>
<keyword evidence="6" id="KW-0560">Oxidoreductase</keyword>
<dbReference type="RefSeq" id="WP_133636657.1">
    <property type="nucleotide sequence ID" value="NZ_SNZJ01000015.1"/>
</dbReference>
<evidence type="ECO:0000256" key="5">
    <source>
        <dbReference type="ARBA" id="ARBA00022827"/>
    </source>
</evidence>
<comment type="similarity">
    <text evidence="3">Belongs to the UbiH/COQ6 family.</text>
</comment>
<comment type="cofactor">
    <cofactor evidence="1">
        <name>FAD</name>
        <dbReference type="ChEBI" id="CHEBI:57692"/>
    </cofactor>
</comment>
<comment type="pathway">
    <text evidence="2">Cofactor biosynthesis; ubiquinone biosynthesis.</text>
</comment>
<proteinExistence type="inferred from homology"/>
<evidence type="ECO:0000256" key="6">
    <source>
        <dbReference type="ARBA" id="ARBA00023002"/>
    </source>
</evidence>
<dbReference type="GO" id="GO:0071949">
    <property type="term" value="F:FAD binding"/>
    <property type="evidence" value="ECO:0007669"/>
    <property type="project" value="InterPro"/>
</dbReference>
<dbReference type="UniPathway" id="UPA00232"/>
<evidence type="ECO:0000313" key="10">
    <source>
        <dbReference type="EMBL" id="TDR51836.1"/>
    </source>
</evidence>
<name>A0A4V3DPD1_9GAMM</name>
<evidence type="ECO:0000256" key="2">
    <source>
        <dbReference type="ARBA" id="ARBA00004749"/>
    </source>
</evidence>
<keyword evidence="8" id="KW-0812">Transmembrane</keyword>
<dbReference type="OrthoDB" id="9769565at2"/>
<evidence type="ECO:0000256" key="1">
    <source>
        <dbReference type="ARBA" id="ARBA00001974"/>
    </source>
</evidence>
<gene>
    <name evidence="10" type="ORF">DFP85_11521</name>
</gene>
<dbReference type="GO" id="GO:0008681">
    <property type="term" value="F:2-octaprenyl-6-methoxyphenol hydroxylase activity"/>
    <property type="evidence" value="ECO:0007669"/>
    <property type="project" value="TreeGrafter"/>
</dbReference>
<evidence type="ECO:0000256" key="7">
    <source>
        <dbReference type="ARBA" id="ARBA00023033"/>
    </source>
</evidence>